<feature type="transmembrane region" description="Helical" evidence="1">
    <location>
        <begin position="233"/>
        <end position="261"/>
    </location>
</feature>
<organism evidence="2 3">
    <name type="scientific">Cudoniella acicularis</name>
    <dbReference type="NCBI Taxonomy" id="354080"/>
    <lineage>
        <taxon>Eukaryota</taxon>
        <taxon>Fungi</taxon>
        <taxon>Dikarya</taxon>
        <taxon>Ascomycota</taxon>
        <taxon>Pezizomycotina</taxon>
        <taxon>Leotiomycetes</taxon>
        <taxon>Helotiales</taxon>
        <taxon>Tricladiaceae</taxon>
        <taxon>Cudoniella</taxon>
    </lineage>
</organism>
<sequence length="297" mass="32622">MGSSTQNMFGSALVLLGLTPAILAGVGFTVGEIAYIAVHRPGLSFLLSMGSPVIFSGRVLSYSDPEQAWQNTGSSKLVLNGMNPRFGVVISVLQYILAIGSVANVFTLVVEISARSILTFDCIDFYKPIVWAIVPIFIHLIGTVPYLMGSKRSGNLYASPWLQSDLGTHIQDAQLGSRKKNSSHLNKSSLQNLALQSTHARFLWRMKRYIIEEMTICACRPPVSLSSNTKVPLWCVGFNTMASLIGLVHIIFGTIVLSSIYFIRVEIAVYCIVRFIISAVICRLILIVEFAGMQEIR</sequence>
<feature type="transmembrane region" description="Helical" evidence="1">
    <location>
        <begin position="86"/>
        <end position="109"/>
    </location>
</feature>
<evidence type="ECO:0000313" key="3">
    <source>
        <dbReference type="Proteomes" id="UP000566819"/>
    </source>
</evidence>
<feature type="transmembrane region" description="Helical" evidence="1">
    <location>
        <begin position="12"/>
        <end position="37"/>
    </location>
</feature>
<dbReference type="EMBL" id="JAAMPI010002400">
    <property type="protein sequence ID" value="KAF4614311.1"/>
    <property type="molecule type" value="Genomic_DNA"/>
</dbReference>
<evidence type="ECO:0000256" key="1">
    <source>
        <dbReference type="SAM" id="Phobius"/>
    </source>
</evidence>
<accession>A0A8H4QNR4</accession>
<dbReference type="OrthoDB" id="3009728at2759"/>
<name>A0A8H4QNR4_9HELO</name>
<feature type="transmembrane region" description="Helical" evidence="1">
    <location>
        <begin position="129"/>
        <end position="148"/>
    </location>
</feature>
<keyword evidence="1" id="KW-0472">Membrane</keyword>
<gene>
    <name evidence="2" type="ORF">G7Y89_g15426</name>
</gene>
<dbReference type="Proteomes" id="UP000566819">
    <property type="component" value="Unassembled WGS sequence"/>
</dbReference>
<dbReference type="AlphaFoldDB" id="A0A8H4QNR4"/>
<reference evidence="2 3" key="1">
    <citation type="submission" date="2020-03" db="EMBL/GenBank/DDBJ databases">
        <title>Draft Genome Sequence of Cudoniella acicularis.</title>
        <authorList>
            <person name="Buettner E."/>
            <person name="Kellner H."/>
        </authorList>
    </citation>
    <scope>NUCLEOTIDE SEQUENCE [LARGE SCALE GENOMIC DNA]</scope>
    <source>
        <strain evidence="2 3">DSM 108380</strain>
    </source>
</reference>
<proteinExistence type="predicted"/>
<keyword evidence="1" id="KW-1133">Transmembrane helix</keyword>
<feature type="transmembrane region" description="Helical" evidence="1">
    <location>
        <begin position="267"/>
        <end position="288"/>
    </location>
</feature>
<keyword evidence="1" id="KW-0812">Transmembrane</keyword>
<comment type="caution">
    <text evidence="2">The sequence shown here is derived from an EMBL/GenBank/DDBJ whole genome shotgun (WGS) entry which is preliminary data.</text>
</comment>
<evidence type="ECO:0000313" key="2">
    <source>
        <dbReference type="EMBL" id="KAF4614311.1"/>
    </source>
</evidence>
<keyword evidence="3" id="KW-1185">Reference proteome</keyword>
<protein>
    <submittedName>
        <fullName evidence="2">Uncharacterized protein</fullName>
    </submittedName>
</protein>